<dbReference type="InterPro" id="IPR004107">
    <property type="entry name" value="Integrase_SAM-like_N"/>
</dbReference>
<dbReference type="CDD" id="cd01189">
    <property type="entry name" value="INT_ICEBs1_C_like"/>
    <property type="match status" value="1"/>
</dbReference>
<dbReference type="PROSITE" id="PS51898">
    <property type="entry name" value="TYR_RECOMBINASE"/>
    <property type="match status" value="1"/>
</dbReference>
<dbReference type="GO" id="GO:0015074">
    <property type="term" value="P:DNA integration"/>
    <property type="evidence" value="ECO:0007669"/>
    <property type="project" value="UniProtKB-KW"/>
</dbReference>
<dbReference type="EMBL" id="BNAV01000006">
    <property type="protein sequence ID" value="GHF66280.1"/>
    <property type="molecule type" value="Genomic_DNA"/>
</dbReference>
<keyword evidence="2" id="KW-0238">DNA-binding</keyword>
<dbReference type="InterPro" id="IPR013762">
    <property type="entry name" value="Integrase-like_cat_sf"/>
</dbReference>
<evidence type="ECO:0000313" key="5">
    <source>
        <dbReference type="EMBL" id="GHF66280.1"/>
    </source>
</evidence>
<organism evidence="5 6">
    <name type="scientific">Amycolatopsis bartoniae</name>
    <dbReference type="NCBI Taxonomy" id="941986"/>
    <lineage>
        <taxon>Bacteria</taxon>
        <taxon>Bacillati</taxon>
        <taxon>Actinomycetota</taxon>
        <taxon>Actinomycetes</taxon>
        <taxon>Pseudonocardiales</taxon>
        <taxon>Pseudonocardiaceae</taxon>
        <taxon>Amycolatopsis</taxon>
    </lineage>
</organism>
<keyword evidence="6" id="KW-1185">Reference proteome</keyword>
<feature type="domain" description="Tyr recombinase" evidence="4">
    <location>
        <begin position="190"/>
        <end position="390"/>
    </location>
</feature>
<proteinExistence type="predicted"/>
<dbReference type="InterPro" id="IPR050090">
    <property type="entry name" value="Tyrosine_recombinase_XerCD"/>
</dbReference>
<dbReference type="Pfam" id="PF00589">
    <property type="entry name" value="Phage_integrase"/>
    <property type="match status" value="1"/>
</dbReference>
<evidence type="ECO:0000256" key="1">
    <source>
        <dbReference type="ARBA" id="ARBA00022908"/>
    </source>
</evidence>
<evidence type="ECO:0000256" key="2">
    <source>
        <dbReference type="ARBA" id="ARBA00023125"/>
    </source>
</evidence>
<accession>A0A8H9MD02</accession>
<keyword evidence="1" id="KW-0229">DNA integration</keyword>
<dbReference type="PANTHER" id="PTHR30349:SF91">
    <property type="entry name" value="INTA PROTEIN"/>
    <property type="match status" value="1"/>
</dbReference>
<dbReference type="InterPro" id="IPR011010">
    <property type="entry name" value="DNA_brk_join_enz"/>
</dbReference>
<name>A0A8H9MD02_9PSEU</name>
<keyword evidence="3" id="KW-0233">DNA recombination</keyword>
<gene>
    <name evidence="5" type="ORF">GCM10017566_45070</name>
</gene>
<dbReference type="Gene3D" id="1.10.150.130">
    <property type="match status" value="1"/>
</dbReference>
<dbReference type="SUPFAM" id="SSF56349">
    <property type="entry name" value="DNA breaking-rejoining enzymes"/>
    <property type="match status" value="1"/>
</dbReference>
<dbReference type="GO" id="GO:0003677">
    <property type="term" value="F:DNA binding"/>
    <property type="evidence" value="ECO:0007669"/>
    <property type="project" value="UniProtKB-KW"/>
</dbReference>
<comment type="caution">
    <text evidence="5">The sequence shown here is derived from an EMBL/GenBank/DDBJ whole genome shotgun (WGS) entry which is preliminary data.</text>
</comment>
<dbReference type="AlphaFoldDB" id="A0A8H9MD02"/>
<dbReference type="Pfam" id="PF14659">
    <property type="entry name" value="Phage_int_SAM_3"/>
    <property type="match status" value="1"/>
</dbReference>
<reference evidence="5" key="2">
    <citation type="submission" date="2020-09" db="EMBL/GenBank/DDBJ databases">
        <authorList>
            <person name="Sun Q."/>
            <person name="Zhou Y."/>
        </authorList>
    </citation>
    <scope>NUCLEOTIDE SEQUENCE</scope>
    <source>
        <strain evidence="5">CGMCC 4.7679</strain>
    </source>
</reference>
<evidence type="ECO:0000259" key="4">
    <source>
        <dbReference type="PROSITE" id="PS51898"/>
    </source>
</evidence>
<dbReference type="Gene3D" id="1.10.443.10">
    <property type="entry name" value="Intergrase catalytic core"/>
    <property type="match status" value="1"/>
</dbReference>
<reference evidence="5" key="1">
    <citation type="journal article" date="2014" name="Int. J. Syst. Evol. Microbiol.">
        <title>Complete genome sequence of Corynebacterium casei LMG S-19264T (=DSM 44701T), isolated from a smear-ripened cheese.</title>
        <authorList>
            <consortium name="US DOE Joint Genome Institute (JGI-PGF)"/>
            <person name="Walter F."/>
            <person name="Albersmeier A."/>
            <person name="Kalinowski J."/>
            <person name="Ruckert C."/>
        </authorList>
    </citation>
    <scope>NUCLEOTIDE SEQUENCE</scope>
    <source>
        <strain evidence="5">CGMCC 4.7679</strain>
    </source>
</reference>
<dbReference type="InterPro" id="IPR002104">
    <property type="entry name" value="Integrase_catalytic"/>
</dbReference>
<dbReference type="GO" id="GO:0006310">
    <property type="term" value="P:DNA recombination"/>
    <property type="evidence" value="ECO:0007669"/>
    <property type="project" value="UniProtKB-KW"/>
</dbReference>
<sequence length="403" mass="45386">MATHTRGRVYRRCACRDNHGRQLGTRCPRLTANGKHGRWAFAVDLPSLTGHRRTMRRSGFATRADARAALEHVLACEHAGITLDDRQTVAEYLSHWLTGKALTLKPTTMARYTDYVTKDLVPALGAIRLEQLHHEHLAQFVKNQLDAGRGPITLRRCITTLSSALNDAVRQRRLPHNPARYIHIPRPAKTERTCWTPRQAAAFLRHCATVDDPLGPLYELILCTGLRKGEALALHWSDVHLSDRVLFVRYTLSNINNTTPVFTAPKTRTSYAWVGLSPRTIAALQRQAQHRATLKNASGARFHDEDLVFTRSQGQPLRPEYVLRHFHRLTDDAGLPRIRVHDLRHFAATTMLSAQIPLAMASKTMRHSTISTTTEIYAHLLRNVAYDAVNAIDVALTNAENTI</sequence>
<dbReference type="PANTHER" id="PTHR30349">
    <property type="entry name" value="PHAGE INTEGRASE-RELATED"/>
    <property type="match status" value="1"/>
</dbReference>
<dbReference type="RefSeq" id="WP_229881007.1">
    <property type="nucleotide sequence ID" value="NZ_BNAV01000006.1"/>
</dbReference>
<dbReference type="InterPro" id="IPR010998">
    <property type="entry name" value="Integrase_recombinase_N"/>
</dbReference>
<protein>
    <submittedName>
        <fullName evidence="5">Site-specific integrase</fullName>
    </submittedName>
</protein>
<evidence type="ECO:0000313" key="6">
    <source>
        <dbReference type="Proteomes" id="UP000658656"/>
    </source>
</evidence>
<evidence type="ECO:0000256" key="3">
    <source>
        <dbReference type="ARBA" id="ARBA00023172"/>
    </source>
</evidence>
<dbReference type="Proteomes" id="UP000658656">
    <property type="component" value="Unassembled WGS sequence"/>
</dbReference>